<name>A0A7U2EW70_PHANO</name>
<dbReference type="VEuPathDB" id="FungiDB:JI435_405030"/>
<evidence type="ECO:0000313" key="2">
    <source>
        <dbReference type="EMBL" id="QRC94037.1"/>
    </source>
</evidence>
<feature type="chain" id="PRO_5030806731" description="Secreted protein" evidence="1">
    <location>
        <begin position="16"/>
        <end position="69"/>
    </location>
</feature>
<sequence>MGRLGCLSRLMLAWTFPLCRPPSSIHPDIRHWSAHRVPSYLKWPPVCAPARVDMAVSGPTATRIRWRFH</sequence>
<reference evidence="3" key="1">
    <citation type="journal article" date="2021" name="BMC Genomics">
        <title>Chromosome-level genome assembly and manually-curated proteome of model necrotroph Parastagonospora nodorum Sn15 reveals a genome-wide trove of candidate effector homologs, and redundancy of virulence-related functions within an accessory chromosome.</title>
        <authorList>
            <person name="Bertazzoni S."/>
            <person name="Jones D.A.B."/>
            <person name="Phan H.T."/>
            <person name="Tan K.-C."/>
            <person name="Hane J.K."/>
        </authorList>
    </citation>
    <scope>NUCLEOTIDE SEQUENCE [LARGE SCALE GENOMIC DNA]</scope>
    <source>
        <strain evidence="3">SN15 / ATCC MYA-4574 / FGSC 10173)</strain>
    </source>
</reference>
<evidence type="ECO:0000256" key="1">
    <source>
        <dbReference type="SAM" id="SignalP"/>
    </source>
</evidence>
<keyword evidence="1" id="KW-0732">Signal</keyword>
<evidence type="ECO:0000313" key="3">
    <source>
        <dbReference type="Proteomes" id="UP000663193"/>
    </source>
</evidence>
<proteinExistence type="predicted"/>
<accession>A0A7U2EW70</accession>
<evidence type="ECO:0008006" key="4">
    <source>
        <dbReference type="Google" id="ProtNLM"/>
    </source>
</evidence>
<gene>
    <name evidence="2" type="ORF">JI435_405030</name>
</gene>
<dbReference type="AlphaFoldDB" id="A0A7U2EW70"/>
<keyword evidence="3" id="KW-1185">Reference proteome</keyword>
<dbReference type="Proteomes" id="UP000663193">
    <property type="component" value="Chromosome 4"/>
</dbReference>
<protein>
    <recommendedName>
        <fullName evidence="4">Secreted protein</fullName>
    </recommendedName>
</protein>
<dbReference type="EMBL" id="CP069026">
    <property type="protein sequence ID" value="QRC94037.1"/>
    <property type="molecule type" value="Genomic_DNA"/>
</dbReference>
<feature type="signal peptide" evidence="1">
    <location>
        <begin position="1"/>
        <end position="15"/>
    </location>
</feature>
<organism evidence="2 3">
    <name type="scientific">Phaeosphaeria nodorum (strain SN15 / ATCC MYA-4574 / FGSC 10173)</name>
    <name type="common">Glume blotch fungus</name>
    <name type="synonym">Parastagonospora nodorum</name>
    <dbReference type="NCBI Taxonomy" id="321614"/>
    <lineage>
        <taxon>Eukaryota</taxon>
        <taxon>Fungi</taxon>
        <taxon>Dikarya</taxon>
        <taxon>Ascomycota</taxon>
        <taxon>Pezizomycotina</taxon>
        <taxon>Dothideomycetes</taxon>
        <taxon>Pleosporomycetidae</taxon>
        <taxon>Pleosporales</taxon>
        <taxon>Pleosporineae</taxon>
        <taxon>Phaeosphaeriaceae</taxon>
        <taxon>Parastagonospora</taxon>
    </lineage>
</organism>